<dbReference type="GO" id="GO:0003700">
    <property type="term" value="F:DNA-binding transcription factor activity"/>
    <property type="evidence" value="ECO:0007669"/>
    <property type="project" value="InterPro"/>
</dbReference>
<dbReference type="Gene3D" id="1.10.10.10">
    <property type="entry name" value="Winged helix-like DNA-binding domain superfamily/Winged helix DNA-binding domain"/>
    <property type="match status" value="1"/>
</dbReference>
<gene>
    <name evidence="5" type="ORF">Airi02_076980</name>
</gene>
<dbReference type="GO" id="GO:0003677">
    <property type="term" value="F:DNA binding"/>
    <property type="evidence" value="ECO:0007669"/>
    <property type="project" value="UniProtKB-KW"/>
</dbReference>
<comment type="caution">
    <text evidence="5">The sequence shown here is derived from an EMBL/GenBank/DDBJ whole genome shotgun (WGS) entry which is preliminary data.</text>
</comment>
<dbReference type="PROSITE" id="PS50987">
    <property type="entry name" value="HTH_ARSR_2"/>
    <property type="match status" value="1"/>
</dbReference>
<keyword evidence="1" id="KW-0805">Transcription regulation</keyword>
<dbReference type="Pfam" id="PF01022">
    <property type="entry name" value="HTH_5"/>
    <property type="match status" value="1"/>
</dbReference>
<keyword evidence="2" id="KW-0238">DNA-binding</keyword>
<dbReference type="InterPro" id="IPR051011">
    <property type="entry name" value="Metal_resp_trans_reg"/>
</dbReference>
<dbReference type="InterPro" id="IPR011991">
    <property type="entry name" value="ArsR-like_HTH"/>
</dbReference>
<dbReference type="RefSeq" id="WP_285580214.1">
    <property type="nucleotide sequence ID" value="NZ_BSTK01000014.1"/>
</dbReference>
<feature type="domain" description="HTH arsR-type" evidence="4">
    <location>
        <begin position="226"/>
        <end position="319"/>
    </location>
</feature>
<dbReference type="PANTHER" id="PTHR43132:SF8">
    <property type="entry name" value="HTH-TYPE TRANSCRIPTIONAL REGULATOR KMTR"/>
    <property type="match status" value="1"/>
</dbReference>
<proteinExistence type="predicted"/>
<dbReference type="SUPFAM" id="SSF46785">
    <property type="entry name" value="Winged helix' DNA-binding domain"/>
    <property type="match status" value="1"/>
</dbReference>
<dbReference type="Proteomes" id="UP001165074">
    <property type="component" value="Unassembled WGS sequence"/>
</dbReference>
<dbReference type="EMBL" id="BSTK01000014">
    <property type="protein sequence ID" value="GLY89769.1"/>
    <property type="molecule type" value="Genomic_DNA"/>
</dbReference>
<accession>A0A9W6W3T0</accession>
<name>A0A9W6W3T0_9ACTN</name>
<evidence type="ECO:0000313" key="5">
    <source>
        <dbReference type="EMBL" id="GLY89769.1"/>
    </source>
</evidence>
<dbReference type="InterPro" id="IPR001845">
    <property type="entry name" value="HTH_ArsR_DNA-bd_dom"/>
</dbReference>
<evidence type="ECO:0000313" key="6">
    <source>
        <dbReference type="Proteomes" id="UP001165074"/>
    </source>
</evidence>
<organism evidence="5 6">
    <name type="scientific">Actinoallomurus iriomotensis</name>
    <dbReference type="NCBI Taxonomy" id="478107"/>
    <lineage>
        <taxon>Bacteria</taxon>
        <taxon>Bacillati</taxon>
        <taxon>Actinomycetota</taxon>
        <taxon>Actinomycetes</taxon>
        <taxon>Streptosporangiales</taxon>
        <taxon>Thermomonosporaceae</taxon>
        <taxon>Actinoallomurus</taxon>
    </lineage>
</organism>
<evidence type="ECO:0000256" key="1">
    <source>
        <dbReference type="ARBA" id="ARBA00023015"/>
    </source>
</evidence>
<protein>
    <submittedName>
        <fullName evidence="5">Transcriptional regulator</fullName>
    </submittedName>
</protein>
<dbReference type="PANTHER" id="PTHR43132">
    <property type="entry name" value="ARSENICAL RESISTANCE OPERON REPRESSOR ARSR-RELATED"/>
    <property type="match status" value="1"/>
</dbReference>
<dbReference type="AlphaFoldDB" id="A0A9W6W3T0"/>
<keyword evidence="3" id="KW-0804">Transcription</keyword>
<dbReference type="InterPro" id="IPR036388">
    <property type="entry name" value="WH-like_DNA-bd_sf"/>
</dbReference>
<sequence>MIELDLDVEDLVGMRFAVSPLMETVMSLRTPLLPTYFVLQMPWWRRVEKDVAHLDMRPLASLVGVRRWVPDFLTPRPEVPVPDFEDELEIVRRTPPEKVAADIRRAHAGRPVPSILRLDEPARLRDRLADLLREYWETALAPYWTRMRGVLEADMLYRARQFTRGGARLLFADLHPAVRWEAGVLRLDVPAIDYRVDVTGRGLCLMPCLFVRSTAPPISADEPPSLAYPARGIATLWETEPPTGGEAIVALIGRRKATLLGCLDRPASTLDLAERLGITPGAVSQHLSVLHGAGLVTRARVGRVVLYARSELGSRLLAR</sequence>
<reference evidence="5" key="1">
    <citation type="submission" date="2023-03" db="EMBL/GenBank/DDBJ databases">
        <title>Actinoallomurus iriomotensis NBRC 103684.</title>
        <authorList>
            <person name="Ichikawa N."/>
            <person name="Sato H."/>
            <person name="Tonouchi N."/>
        </authorList>
    </citation>
    <scope>NUCLEOTIDE SEQUENCE</scope>
    <source>
        <strain evidence="5">NBRC 103684</strain>
    </source>
</reference>
<evidence type="ECO:0000256" key="3">
    <source>
        <dbReference type="ARBA" id="ARBA00023163"/>
    </source>
</evidence>
<dbReference type="InterPro" id="IPR036390">
    <property type="entry name" value="WH_DNA-bd_sf"/>
</dbReference>
<evidence type="ECO:0000259" key="4">
    <source>
        <dbReference type="PROSITE" id="PS50987"/>
    </source>
</evidence>
<keyword evidence="6" id="KW-1185">Reference proteome</keyword>
<evidence type="ECO:0000256" key="2">
    <source>
        <dbReference type="ARBA" id="ARBA00023125"/>
    </source>
</evidence>
<dbReference type="CDD" id="cd00090">
    <property type="entry name" value="HTH_ARSR"/>
    <property type="match status" value="1"/>
</dbReference>